<dbReference type="InterPro" id="IPR036942">
    <property type="entry name" value="Beta-barrel_TonB_sf"/>
</dbReference>
<dbReference type="CDD" id="cd01347">
    <property type="entry name" value="ligand_gated_channel"/>
    <property type="match status" value="1"/>
</dbReference>
<feature type="signal peptide" evidence="12">
    <location>
        <begin position="1"/>
        <end position="20"/>
    </location>
</feature>
<dbReference type="PANTHER" id="PTHR30069">
    <property type="entry name" value="TONB-DEPENDENT OUTER MEMBRANE RECEPTOR"/>
    <property type="match status" value="1"/>
</dbReference>
<keyword evidence="5 12" id="KW-0732">Signal</keyword>
<comment type="subcellular location">
    <subcellularLocation>
        <location evidence="1 10">Cell outer membrane</location>
        <topology evidence="1 10">Multi-pass membrane protein</topology>
    </subcellularLocation>
</comment>
<keyword evidence="4 10" id="KW-0812">Transmembrane</keyword>
<keyword evidence="8 10" id="KW-0472">Membrane</keyword>
<keyword evidence="15" id="KW-0675">Receptor</keyword>
<dbReference type="InterPro" id="IPR012910">
    <property type="entry name" value="Plug_dom"/>
</dbReference>
<evidence type="ECO:0000256" key="11">
    <source>
        <dbReference type="RuleBase" id="RU003357"/>
    </source>
</evidence>
<sequence>MKIIPYSTLVASLLSSFAIADSLDSANNQMGGGHSQESSQNVDDENVRKVNLGRSVVSASGYEQDIKDAPASIAIIPREEILTRPIRDLGDAVQDIPGVYVEAGKTGGNTISMRGLGSAYTLILIDGKRQNVAQGFDANGFNGTFTSFMPPASMIERIEVIRGPASIIYGSDAMGGVINIITKKHSDRFSGGIQLETTLSQHPQTFGPQYGINGYMNIPLIKEMLSLNLRGAYKWGGQNAFYEPGKGPHTPITYTSGNNGSVNFSNPYYNWSATGYTQWNAGGRLNFTPNKNNYIYLDSEVFFARTGSLKTSSSSITAVRDFYKFNNILSHTADYDWGKINSYIQYSQTQWASHADTNSTWGSGLWPGSSKGNTVDWANGRYNRDLIFQSTFTDDFDFGRAGSLIFNGGVYYIWQQLYTKNNGFRRDMNQVALFAEGEYLINQYFSTTLGLRYNYSDIFKAIPNPRFYVNYNPTDWLTFKAGIATGVLVPQLSYLYEGYTLSTDRGNNNTTTASYGNKNLKPEQSVSYELSAILDTEPAMLILTGFYTDFNNKISSVTGIQPGTTIDGVLCDAAGANQCAFYRNLDSAMLTGAETSFKLKPIYGISLDASYGFTYSRTLSVSNANQEFLVGEPINNIPKHKFTIKPNYHYKNFDAYIRWSGNFQTPTSAVQQSSLATSARGLVGKYYKDYQLVDIAATYKFNKTYALTFAVNNLLDVKFYDPDNLITYSSGRGGTSYINPYQRILPARAYWISFRADW</sequence>
<dbReference type="EMBL" id="CP145316">
    <property type="protein sequence ID" value="XAM18111.1"/>
    <property type="molecule type" value="Genomic_DNA"/>
</dbReference>
<reference evidence="15 16" key="1">
    <citation type="submission" date="2024-02" db="EMBL/GenBank/DDBJ databases">
        <title>Genome and pathogenicity analysis of Helicobacter mastomyrinus isolated from mice.</title>
        <authorList>
            <person name="Zhu L."/>
        </authorList>
    </citation>
    <scope>NUCLEOTIDE SEQUENCE [LARGE SCALE GENOMIC DNA]</scope>
    <source>
        <strain evidence="15 16">Hm-17</strain>
    </source>
</reference>
<dbReference type="PROSITE" id="PS52016">
    <property type="entry name" value="TONB_DEPENDENT_REC_3"/>
    <property type="match status" value="1"/>
</dbReference>
<feature type="domain" description="TonB-dependent receptor plug" evidence="14">
    <location>
        <begin position="66"/>
        <end position="177"/>
    </location>
</feature>
<keyword evidence="6" id="KW-0406">Ion transport</keyword>
<gene>
    <name evidence="15" type="ORF">V3I05_10590</name>
</gene>
<keyword evidence="16" id="KW-1185">Reference proteome</keyword>
<dbReference type="RefSeq" id="WP_343353602.1">
    <property type="nucleotide sequence ID" value="NZ_CP145316.1"/>
</dbReference>
<evidence type="ECO:0000259" key="14">
    <source>
        <dbReference type="Pfam" id="PF07715"/>
    </source>
</evidence>
<evidence type="ECO:0000313" key="15">
    <source>
        <dbReference type="EMBL" id="XAM18111.1"/>
    </source>
</evidence>
<dbReference type="InterPro" id="IPR037066">
    <property type="entry name" value="Plug_dom_sf"/>
</dbReference>
<name>A0ABZ3F7Q4_9HELI</name>
<evidence type="ECO:0000259" key="13">
    <source>
        <dbReference type="Pfam" id="PF00593"/>
    </source>
</evidence>
<dbReference type="Gene3D" id="2.170.130.10">
    <property type="entry name" value="TonB-dependent receptor, plug domain"/>
    <property type="match status" value="1"/>
</dbReference>
<evidence type="ECO:0000256" key="4">
    <source>
        <dbReference type="ARBA" id="ARBA00022692"/>
    </source>
</evidence>
<dbReference type="InterPro" id="IPR000531">
    <property type="entry name" value="Beta-barrel_TonB"/>
</dbReference>
<evidence type="ECO:0000256" key="2">
    <source>
        <dbReference type="ARBA" id="ARBA00022448"/>
    </source>
</evidence>
<organism evidence="15 16">
    <name type="scientific">Helicobacter mastomyrinus</name>
    <dbReference type="NCBI Taxonomy" id="287948"/>
    <lineage>
        <taxon>Bacteria</taxon>
        <taxon>Pseudomonadati</taxon>
        <taxon>Campylobacterota</taxon>
        <taxon>Epsilonproteobacteria</taxon>
        <taxon>Campylobacterales</taxon>
        <taxon>Helicobacteraceae</taxon>
        <taxon>Helicobacter</taxon>
    </lineage>
</organism>
<evidence type="ECO:0000256" key="7">
    <source>
        <dbReference type="ARBA" id="ARBA00023077"/>
    </source>
</evidence>
<evidence type="ECO:0000256" key="3">
    <source>
        <dbReference type="ARBA" id="ARBA00022452"/>
    </source>
</evidence>
<dbReference type="Gene3D" id="2.40.170.20">
    <property type="entry name" value="TonB-dependent receptor, beta-barrel domain"/>
    <property type="match status" value="1"/>
</dbReference>
<evidence type="ECO:0000256" key="9">
    <source>
        <dbReference type="ARBA" id="ARBA00023237"/>
    </source>
</evidence>
<evidence type="ECO:0000256" key="5">
    <source>
        <dbReference type="ARBA" id="ARBA00022729"/>
    </source>
</evidence>
<evidence type="ECO:0000256" key="8">
    <source>
        <dbReference type="ARBA" id="ARBA00023136"/>
    </source>
</evidence>
<keyword evidence="2 10" id="KW-0813">Transport</keyword>
<evidence type="ECO:0000256" key="6">
    <source>
        <dbReference type="ARBA" id="ARBA00023065"/>
    </source>
</evidence>
<feature type="chain" id="PRO_5046135432" evidence="12">
    <location>
        <begin position="21"/>
        <end position="758"/>
    </location>
</feature>
<evidence type="ECO:0000256" key="10">
    <source>
        <dbReference type="PROSITE-ProRule" id="PRU01360"/>
    </source>
</evidence>
<evidence type="ECO:0000256" key="1">
    <source>
        <dbReference type="ARBA" id="ARBA00004571"/>
    </source>
</evidence>
<dbReference type="Pfam" id="PF00593">
    <property type="entry name" value="TonB_dep_Rec_b-barrel"/>
    <property type="match status" value="1"/>
</dbReference>
<dbReference type="PANTHER" id="PTHR30069:SF53">
    <property type="entry name" value="COLICIN I RECEPTOR-RELATED"/>
    <property type="match status" value="1"/>
</dbReference>
<evidence type="ECO:0000256" key="12">
    <source>
        <dbReference type="SAM" id="SignalP"/>
    </source>
</evidence>
<keyword evidence="9 10" id="KW-0998">Cell outer membrane</keyword>
<feature type="domain" description="TonB-dependent receptor-like beta-barrel" evidence="13">
    <location>
        <begin position="263"/>
        <end position="714"/>
    </location>
</feature>
<accession>A0ABZ3F7Q4</accession>
<dbReference type="InterPro" id="IPR039426">
    <property type="entry name" value="TonB-dep_rcpt-like"/>
</dbReference>
<dbReference type="SUPFAM" id="SSF56935">
    <property type="entry name" value="Porins"/>
    <property type="match status" value="1"/>
</dbReference>
<dbReference type="Pfam" id="PF07715">
    <property type="entry name" value="Plug"/>
    <property type="match status" value="1"/>
</dbReference>
<dbReference type="Proteomes" id="UP001434737">
    <property type="component" value="Chromosome"/>
</dbReference>
<evidence type="ECO:0000313" key="16">
    <source>
        <dbReference type="Proteomes" id="UP001434737"/>
    </source>
</evidence>
<proteinExistence type="inferred from homology"/>
<comment type="similarity">
    <text evidence="10 11">Belongs to the TonB-dependent receptor family.</text>
</comment>
<keyword evidence="7 11" id="KW-0798">TonB box</keyword>
<keyword evidence="3 10" id="KW-1134">Transmembrane beta strand</keyword>
<protein>
    <submittedName>
        <fullName evidence="15">TonB-dependent receptor</fullName>
    </submittedName>
</protein>